<dbReference type="Pfam" id="PF00198">
    <property type="entry name" value="2-oxoacid_dh"/>
    <property type="match status" value="1"/>
</dbReference>
<dbReference type="Proteomes" id="UP000065641">
    <property type="component" value="Chromosome"/>
</dbReference>
<keyword evidence="4" id="KW-0677">Repeat</keyword>
<dbReference type="InterPro" id="IPR023213">
    <property type="entry name" value="CAT-like_dom_sf"/>
</dbReference>
<evidence type="ECO:0000256" key="5">
    <source>
        <dbReference type="ARBA" id="ARBA00022823"/>
    </source>
</evidence>
<dbReference type="NCBIfam" id="TIGR01348">
    <property type="entry name" value="PDHac_trf_long"/>
    <property type="match status" value="1"/>
</dbReference>
<dbReference type="SUPFAM" id="SSF47005">
    <property type="entry name" value="Peripheral subunit-binding domain of 2-oxo acid dehydrogenase complex"/>
    <property type="match status" value="1"/>
</dbReference>
<dbReference type="SUPFAM" id="SSF52777">
    <property type="entry name" value="CoA-dependent acyltransferases"/>
    <property type="match status" value="1"/>
</dbReference>
<dbReference type="FunFam" id="2.40.50.100:FF:000009">
    <property type="entry name" value="Acetyltransferase component of pyruvate dehydrogenase complex"/>
    <property type="match status" value="2"/>
</dbReference>
<dbReference type="PROSITE" id="PS50968">
    <property type="entry name" value="BIOTINYL_LIPOYL"/>
    <property type="match status" value="2"/>
</dbReference>
<dbReference type="InterPro" id="IPR050743">
    <property type="entry name" value="2-oxoacid_DH_E2_comp"/>
</dbReference>
<feature type="domain" description="Peripheral subunit-binding (PSBD)" evidence="12">
    <location>
        <begin position="254"/>
        <end position="291"/>
    </location>
</feature>
<keyword evidence="13" id="KW-0670">Pyruvate</keyword>
<dbReference type="PANTHER" id="PTHR43178:SF2">
    <property type="entry name" value="DIHYDROLIPOYLLYSINE-RESIDUE ACETYLTRANSFERASE COMPONENT OF PYRUVATE DEHYDROGENASE COMPLEX"/>
    <property type="match status" value="1"/>
</dbReference>
<feature type="region of interest" description="Disordered" evidence="10">
    <location>
        <begin position="81"/>
        <end position="121"/>
    </location>
</feature>
<evidence type="ECO:0000256" key="6">
    <source>
        <dbReference type="ARBA" id="ARBA00023315"/>
    </source>
</evidence>
<keyword evidence="5 9" id="KW-0450">Lipoyl</keyword>
<keyword evidence="14" id="KW-1185">Reference proteome</keyword>
<dbReference type="SUPFAM" id="SSF51230">
    <property type="entry name" value="Single hybrid motif"/>
    <property type="match status" value="2"/>
</dbReference>
<protein>
    <recommendedName>
        <fullName evidence="9">Acetyltransferase component of pyruvate dehydrogenase complex</fullName>
        <ecNumber evidence="9">2.3.1.12</ecNumber>
    </recommendedName>
</protein>
<evidence type="ECO:0000256" key="3">
    <source>
        <dbReference type="ARBA" id="ARBA00022679"/>
    </source>
</evidence>
<dbReference type="GO" id="GO:0045254">
    <property type="term" value="C:pyruvate dehydrogenase complex"/>
    <property type="evidence" value="ECO:0007669"/>
    <property type="project" value="UniProtKB-UniRule"/>
</dbReference>
<gene>
    <name evidence="13" type="ORF">PS2015_2273</name>
</gene>
<dbReference type="OrthoDB" id="9805770at2"/>
<dbReference type="Gene3D" id="3.30.559.10">
    <property type="entry name" value="Chloramphenicol acetyltransferase-like domain"/>
    <property type="match status" value="1"/>
</dbReference>
<dbReference type="EMBL" id="CP013189">
    <property type="protein sequence ID" value="ALO46908.1"/>
    <property type="molecule type" value="Genomic_DNA"/>
</dbReference>
<dbReference type="PATRIC" id="fig|1249552.3.peg.2286"/>
<comment type="function">
    <text evidence="7">The pyruvate dehydrogenase complex catalyzes the overall conversion of pyruvate to acetyl-CoA and CO(2). It contains multiple copies of three enzymatic components: pyruvate dehydrogenase (E1), dihydrolipoamide acetyltransferase (E2) and lipoamide dehydrogenase (E3).</text>
</comment>
<evidence type="ECO:0000256" key="7">
    <source>
        <dbReference type="ARBA" id="ARBA00025211"/>
    </source>
</evidence>
<accession>A0A0S2KEY6</accession>
<feature type="domain" description="Lipoyl-binding" evidence="11">
    <location>
        <begin position="120"/>
        <end position="194"/>
    </location>
</feature>
<keyword evidence="6 9" id="KW-0012">Acyltransferase</keyword>
<dbReference type="InterPro" id="IPR000089">
    <property type="entry name" value="Biotin_lipoyl"/>
</dbReference>
<dbReference type="GO" id="GO:0004742">
    <property type="term" value="F:dihydrolipoyllysine-residue acetyltransferase activity"/>
    <property type="evidence" value="ECO:0007669"/>
    <property type="project" value="UniProtKB-UniRule"/>
</dbReference>
<comment type="cofactor">
    <cofactor evidence="9">
        <name>(R)-lipoate</name>
        <dbReference type="ChEBI" id="CHEBI:83088"/>
    </cofactor>
    <text evidence="9">Binds 2 lipoyl cofactors covalently.</text>
</comment>
<dbReference type="PROSITE" id="PS51826">
    <property type="entry name" value="PSBD"/>
    <property type="match status" value="1"/>
</dbReference>
<dbReference type="GO" id="GO:0005737">
    <property type="term" value="C:cytoplasm"/>
    <property type="evidence" value="ECO:0007669"/>
    <property type="project" value="TreeGrafter"/>
</dbReference>
<dbReference type="Pfam" id="PF00364">
    <property type="entry name" value="Biotin_lipoyl"/>
    <property type="match status" value="2"/>
</dbReference>
<dbReference type="InterPro" id="IPR006256">
    <property type="entry name" value="AcTrfase_Pyrv_DH_cplx"/>
</dbReference>
<feature type="compositionally biased region" description="Low complexity" evidence="10">
    <location>
        <begin position="196"/>
        <end position="211"/>
    </location>
</feature>
<dbReference type="InterPro" id="IPR003016">
    <property type="entry name" value="2-oxoA_DH_lipoyl-BS"/>
</dbReference>
<evidence type="ECO:0000256" key="2">
    <source>
        <dbReference type="ARBA" id="ARBA00011484"/>
    </source>
</evidence>
<dbReference type="Pfam" id="PF02817">
    <property type="entry name" value="E3_binding"/>
    <property type="match status" value="1"/>
</dbReference>
<proteinExistence type="inferred from homology"/>
<dbReference type="GO" id="GO:0006086">
    <property type="term" value="P:pyruvate decarboxylation to acetyl-CoA"/>
    <property type="evidence" value="ECO:0007669"/>
    <property type="project" value="UniProtKB-UniRule"/>
</dbReference>
<dbReference type="RefSeq" id="WP_058022356.1">
    <property type="nucleotide sequence ID" value="NZ_CP013189.1"/>
</dbReference>
<name>A0A0S2KEY6_9GAMM</name>
<dbReference type="GO" id="GO:0031405">
    <property type="term" value="F:lipoic acid binding"/>
    <property type="evidence" value="ECO:0007669"/>
    <property type="project" value="TreeGrafter"/>
</dbReference>
<dbReference type="InterPro" id="IPR011053">
    <property type="entry name" value="Single_hybrid_motif"/>
</dbReference>
<dbReference type="PROSITE" id="PS00189">
    <property type="entry name" value="LIPOYL"/>
    <property type="match status" value="2"/>
</dbReference>
<evidence type="ECO:0000259" key="12">
    <source>
        <dbReference type="PROSITE" id="PS51826"/>
    </source>
</evidence>
<dbReference type="KEGG" id="pspi:PS2015_2273"/>
<dbReference type="InterPro" id="IPR036625">
    <property type="entry name" value="E3-bd_dom_sf"/>
</dbReference>
<evidence type="ECO:0000256" key="8">
    <source>
        <dbReference type="ARBA" id="ARBA00048370"/>
    </source>
</evidence>
<dbReference type="AlphaFoldDB" id="A0A0S2KEY6"/>
<evidence type="ECO:0000313" key="13">
    <source>
        <dbReference type="EMBL" id="ALO46908.1"/>
    </source>
</evidence>
<organism evidence="13 14">
    <name type="scientific">Pseudohongiella spirulinae</name>
    <dbReference type="NCBI Taxonomy" id="1249552"/>
    <lineage>
        <taxon>Bacteria</taxon>
        <taxon>Pseudomonadati</taxon>
        <taxon>Pseudomonadota</taxon>
        <taxon>Gammaproteobacteria</taxon>
        <taxon>Pseudomonadales</taxon>
        <taxon>Pseudohongiellaceae</taxon>
        <taxon>Pseudohongiella</taxon>
    </lineage>
</organism>
<evidence type="ECO:0000256" key="10">
    <source>
        <dbReference type="SAM" id="MobiDB-lite"/>
    </source>
</evidence>
<evidence type="ECO:0000256" key="9">
    <source>
        <dbReference type="RuleBase" id="RU361137"/>
    </source>
</evidence>
<comment type="subunit">
    <text evidence="2 9">Forms a 24-polypeptide structural core with octahedral symmetry.</text>
</comment>
<dbReference type="Gene3D" id="2.40.50.100">
    <property type="match status" value="2"/>
</dbReference>
<feature type="region of interest" description="Disordered" evidence="10">
    <location>
        <begin position="196"/>
        <end position="236"/>
    </location>
</feature>
<comment type="catalytic activity">
    <reaction evidence="8 9">
        <text>N(6)-[(R)-dihydrolipoyl]-L-lysyl-[protein] + acetyl-CoA = N(6)-[(R)-S(8)-acetyldihydrolipoyl]-L-lysyl-[protein] + CoA</text>
        <dbReference type="Rhea" id="RHEA:17017"/>
        <dbReference type="Rhea" id="RHEA-COMP:10475"/>
        <dbReference type="Rhea" id="RHEA-COMP:10478"/>
        <dbReference type="ChEBI" id="CHEBI:57287"/>
        <dbReference type="ChEBI" id="CHEBI:57288"/>
        <dbReference type="ChEBI" id="CHEBI:83100"/>
        <dbReference type="ChEBI" id="CHEBI:83111"/>
        <dbReference type="EC" id="2.3.1.12"/>
    </reaction>
</comment>
<feature type="domain" description="Lipoyl-binding" evidence="11">
    <location>
        <begin position="3"/>
        <end position="77"/>
    </location>
</feature>
<evidence type="ECO:0000313" key="14">
    <source>
        <dbReference type="Proteomes" id="UP000065641"/>
    </source>
</evidence>
<dbReference type="InterPro" id="IPR001078">
    <property type="entry name" value="2-oxoacid_DH_actylTfrase"/>
</dbReference>
<dbReference type="Gene3D" id="4.10.320.10">
    <property type="entry name" value="E3-binding domain"/>
    <property type="match status" value="1"/>
</dbReference>
<dbReference type="InterPro" id="IPR004167">
    <property type="entry name" value="PSBD"/>
</dbReference>
<evidence type="ECO:0000256" key="1">
    <source>
        <dbReference type="ARBA" id="ARBA00007317"/>
    </source>
</evidence>
<evidence type="ECO:0000259" key="11">
    <source>
        <dbReference type="PROSITE" id="PS50968"/>
    </source>
</evidence>
<dbReference type="CDD" id="cd06849">
    <property type="entry name" value="lipoyl_domain"/>
    <property type="match status" value="2"/>
</dbReference>
<dbReference type="FunFam" id="3.30.559.10:FF:000004">
    <property type="entry name" value="Acetyltransferase component of pyruvate dehydrogenase complex"/>
    <property type="match status" value="1"/>
</dbReference>
<evidence type="ECO:0000256" key="4">
    <source>
        <dbReference type="ARBA" id="ARBA00022737"/>
    </source>
</evidence>
<sequence length="552" mass="58430">MAVENIKVPDLGDSKDVEVIEILVKAGDTVSENDSLLVLESDKAAMEIPSPVSGVIKSITVKVGDQVNQGDDIATIEVEGAGNEAAESDASEAKAPAAAEPAGQNEEPSADDDSTSESRIELVSVPDIGGDSDVEVIEIHVKEGDEIKEEDALITLESDKAAMDVPSPLSGVVKSVKLKVGDKVSKGSAVLELEVSGGKPAAAKASAGSGVADKKSEAAPAKADNNTAEPGKSLSRKQAEFAEEAAARNDSKVYAGPAVRKMARELGVDLTQVEGTGAKGRIQKDDIHQFVKSRLSAPVTASLSGGGAGIPAVPDVDFSQFGEVEEVPMSKLHKVTAANMHRNWLNVPAVAQFNEADVTELEEFRAAQRKEADKRGVKLTPLPFLLKACAKVLDEYKQFNVSLHSSGEKLIQKKYIHIGVAVATDAGLVVPVVRNVDQKSVWQLAAEFAELADKAKQRRLSKEDMQGACFTISSLGALGGTGFTPIVNAPEVAILGVSKTQVKPVYINNEFVPRQMMPFSLCYDHRAVNGVDAGMFVTRLAELLSDIRLLMM</sequence>
<dbReference type="STRING" id="1249552.PS2015_2273"/>
<keyword evidence="3 9" id="KW-0808">Transferase</keyword>
<dbReference type="EC" id="2.3.1.12" evidence="9"/>
<comment type="similarity">
    <text evidence="1 9">Belongs to the 2-oxoacid dehydrogenase family.</text>
</comment>
<dbReference type="PANTHER" id="PTHR43178">
    <property type="entry name" value="DIHYDROLIPOAMIDE ACETYLTRANSFERASE COMPONENT OF PYRUVATE DEHYDROGENASE COMPLEX"/>
    <property type="match status" value="1"/>
</dbReference>
<reference evidence="13 14" key="1">
    <citation type="submission" date="2015-11" db="EMBL/GenBank/DDBJ databases">
        <authorList>
            <person name="Zhang Y."/>
            <person name="Guo Z."/>
        </authorList>
    </citation>
    <scope>NUCLEOTIDE SEQUENCE [LARGE SCALE GENOMIC DNA]</scope>
    <source>
        <strain evidence="13 14">KCTC 32221</strain>
    </source>
</reference>
<feature type="compositionally biased region" description="Low complexity" evidence="10">
    <location>
        <begin position="93"/>
        <end position="107"/>
    </location>
</feature>